<reference evidence="1" key="1">
    <citation type="journal article" date="2020" name="Nature">
        <title>Giant virus diversity and host interactions through global metagenomics.</title>
        <authorList>
            <person name="Schulz F."/>
            <person name="Roux S."/>
            <person name="Paez-Espino D."/>
            <person name="Jungbluth S."/>
            <person name="Walsh D.A."/>
            <person name="Denef V.J."/>
            <person name="McMahon K.D."/>
            <person name="Konstantinidis K.T."/>
            <person name="Eloe-Fadrosh E.A."/>
            <person name="Kyrpides N.C."/>
            <person name="Woyke T."/>
        </authorList>
    </citation>
    <scope>NUCLEOTIDE SEQUENCE</scope>
    <source>
        <strain evidence="1">GVMAG-M-3300024258-14</strain>
    </source>
</reference>
<protein>
    <submittedName>
        <fullName evidence="1">Uncharacterized protein</fullName>
    </submittedName>
</protein>
<accession>A0A6C0INA3</accession>
<proteinExistence type="predicted"/>
<evidence type="ECO:0000313" key="1">
    <source>
        <dbReference type="EMBL" id="QHT93985.1"/>
    </source>
</evidence>
<dbReference type="EMBL" id="MN740212">
    <property type="protein sequence ID" value="QHT93985.1"/>
    <property type="molecule type" value="Genomic_DNA"/>
</dbReference>
<name>A0A6C0INA3_9ZZZZ</name>
<organism evidence="1">
    <name type="scientific">viral metagenome</name>
    <dbReference type="NCBI Taxonomy" id="1070528"/>
    <lineage>
        <taxon>unclassified sequences</taxon>
        <taxon>metagenomes</taxon>
        <taxon>organismal metagenomes</taxon>
    </lineage>
</organism>
<dbReference type="AlphaFoldDB" id="A0A6C0INA3"/>
<sequence length="101" mass="12124">MIHYLNNILTFILLLDFLQRRLPKQASKINNLGSNIYILIYSYIEVQMKKIGIDIFYEPQIEKVSIINQFGNEDENDIAKYNKEIWELVNKHRTLEKEKYS</sequence>